<dbReference type="SUPFAM" id="SSF81321">
    <property type="entry name" value="Family A G protein-coupled receptor-like"/>
    <property type="match status" value="1"/>
</dbReference>
<feature type="transmembrane region" description="Helical" evidence="11">
    <location>
        <begin position="204"/>
        <end position="223"/>
    </location>
</feature>
<feature type="transmembrane region" description="Helical" evidence="11">
    <location>
        <begin position="80"/>
        <end position="99"/>
    </location>
</feature>
<evidence type="ECO:0000313" key="14">
    <source>
        <dbReference type="Proteomes" id="UP000287033"/>
    </source>
</evidence>
<keyword evidence="2" id="KW-1003">Cell membrane</keyword>
<dbReference type="OMA" id="VIMYNSF"/>
<feature type="transmembrane region" description="Helical" evidence="11">
    <location>
        <begin position="47"/>
        <end position="68"/>
    </location>
</feature>
<accession>A0A401RJ53</accession>
<evidence type="ECO:0000256" key="9">
    <source>
        <dbReference type="ARBA" id="ARBA00023180"/>
    </source>
</evidence>
<evidence type="ECO:0000256" key="2">
    <source>
        <dbReference type="ARBA" id="ARBA00022475"/>
    </source>
</evidence>
<dbReference type="InterPro" id="IPR005464">
    <property type="entry name" value="Psych_rcpt"/>
</dbReference>
<protein>
    <recommendedName>
        <fullName evidence="12">G-protein coupled receptors family 1 profile domain-containing protein</fullName>
    </recommendedName>
</protein>
<evidence type="ECO:0000313" key="13">
    <source>
        <dbReference type="EMBL" id="GCC18157.1"/>
    </source>
</evidence>
<comment type="caution">
    <text evidence="13">The sequence shown here is derived from an EMBL/GenBank/DDBJ whole genome shotgun (WGS) entry which is preliminary data.</text>
</comment>
<evidence type="ECO:0000256" key="3">
    <source>
        <dbReference type="ARBA" id="ARBA00022692"/>
    </source>
</evidence>
<evidence type="ECO:0000256" key="4">
    <source>
        <dbReference type="ARBA" id="ARBA00022989"/>
    </source>
</evidence>
<keyword evidence="9" id="KW-0325">Glycoprotein</keyword>
<feature type="transmembrane region" description="Helical" evidence="11">
    <location>
        <begin position="244"/>
        <end position="265"/>
    </location>
</feature>
<evidence type="ECO:0000256" key="8">
    <source>
        <dbReference type="ARBA" id="ARBA00023170"/>
    </source>
</evidence>
<keyword evidence="6 11" id="KW-0472">Membrane</keyword>
<dbReference type="InterPro" id="IPR000276">
    <property type="entry name" value="GPCR_Rhodpsn"/>
</dbReference>
<keyword evidence="14" id="KW-1185">Reference proteome</keyword>
<dbReference type="EMBL" id="BEZZ01002877">
    <property type="protein sequence ID" value="GCC18157.1"/>
    <property type="molecule type" value="Genomic_DNA"/>
</dbReference>
<evidence type="ECO:0000259" key="12">
    <source>
        <dbReference type="PROSITE" id="PS50262"/>
    </source>
</evidence>
<dbReference type="Pfam" id="PF00001">
    <property type="entry name" value="7tm_1"/>
    <property type="match status" value="1"/>
</dbReference>
<evidence type="ECO:0000256" key="10">
    <source>
        <dbReference type="ARBA" id="ARBA00023224"/>
    </source>
</evidence>
<feature type="domain" description="G-protein coupled receptors family 1 profile" evidence="12">
    <location>
        <begin position="59"/>
        <end position="305"/>
    </location>
</feature>
<organism evidence="13 14">
    <name type="scientific">Chiloscyllium punctatum</name>
    <name type="common">Brownbanded bambooshark</name>
    <name type="synonym">Hemiscyllium punctatum</name>
    <dbReference type="NCBI Taxonomy" id="137246"/>
    <lineage>
        <taxon>Eukaryota</taxon>
        <taxon>Metazoa</taxon>
        <taxon>Chordata</taxon>
        <taxon>Craniata</taxon>
        <taxon>Vertebrata</taxon>
        <taxon>Chondrichthyes</taxon>
        <taxon>Elasmobranchii</taxon>
        <taxon>Galeomorphii</taxon>
        <taxon>Galeoidea</taxon>
        <taxon>Orectolobiformes</taxon>
        <taxon>Hemiscylliidae</taxon>
        <taxon>Chiloscyllium</taxon>
    </lineage>
</organism>
<dbReference type="OrthoDB" id="6021389at2759"/>
<evidence type="ECO:0000256" key="7">
    <source>
        <dbReference type="ARBA" id="ARBA00023157"/>
    </source>
</evidence>
<sequence>MRYGGVQWQWKGIKPSASMQLKMLDNVTQNNSNCTIDSSVEDIIIPIMYLASLIVGLPGNCLSIYVACLQVNRENEIGVYLLNLSFADVLYTLTIPYWFIEYFDVQANVELYNLINVVTYTTMYLSPAFLCCISMDRYLATVYPLRYFSLRTVKAAIIVSVICWVLQLMCHALLLYQQNFFSMFHFSAVYEDTYPMKSSLVVEYLTRFAIGFCLPLTLLLFCSQRMLNAINDSTATVDTEKRKIVSLLLRLLLVYIISFGPYHVIMLIRSLIEPGNCYFAQKINIFYKVSFALTGLNSAADPIIYCLLCDSARQDIRNLFTAMKMIELKSHTAQKLSMPNIFPKLS</sequence>
<gene>
    <name evidence="13" type="ORF">chiPu_0020736</name>
</gene>
<feature type="transmembrane region" description="Helical" evidence="11">
    <location>
        <begin position="111"/>
        <end position="134"/>
    </location>
</feature>
<feature type="transmembrane region" description="Helical" evidence="11">
    <location>
        <begin position="155"/>
        <end position="176"/>
    </location>
</feature>
<dbReference type="PROSITE" id="PS50262">
    <property type="entry name" value="G_PROTEIN_RECEP_F1_2"/>
    <property type="match status" value="1"/>
</dbReference>
<proteinExistence type="predicted"/>
<dbReference type="STRING" id="137246.A0A401RJ53"/>
<keyword evidence="5" id="KW-0297">G-protein coupled receptor</keyword>
<dbReference type="PRINTS" id="PR01649">
    <property type="entry name" value="PSYCHOSINER"/>
</dbReference>
<dbReference type="GO" id="GO:0005886">
    <property type="term" value="C:plasma membrane"/>
    <property type="evidence" value="ECO:0007669"/>
    <property type="project" value="UniProtKB-SubCell"/>
</dbReference>
<keyword evidence="7" id="KW-1015">Disulfide bond</keyword>
<keyword evidence="3 11" id="KW-0812">Transmembrane</keyword>
<dbReference type="Gene3D" id="1.20.1070.10">
    <property type="entry name" value="Rhodopsin 7-helix transmembrane proteins"/>
    <property type="match status" value="1"/>
</dbReference>
<dbReference type="AlphaFoldDB" id="A0A401RJ53"/>
<keyword evidence="8" id="KW-0675">Receptor</keyword>
<dbReference type="PANTHER" id="PTHR24234">
    <property type="entry name" value="LYSOPHOSPHATIDIC ACID RECEPTOR 5/SPHINGOSYLPHOSPHORYLCHOLINE RECEPTOR"/>
    <property type="match status" value="1"/>
</dbReference>
<name>A0A401RJ53_CHIPU</name>
<dbReference type="InterPro" id="IPR017452">
    <property type="entry name" value="GPCR_Rhodpsn_7TM"/>
</dbReference>
<keyword evidence="4 11" id="KW-1133">Transmembrane helix</keyword>
<dbReference type="GO" id="GO:0004930">
    <property type="term" value="F:G protein-coupled receptor activity"/>
    <property type="evidence" value="ECO:0007669"/>
    <property type="project" value="UniProtKB-KW"/>
</dbReference>
<evidence type="ECO:0000256" key="11">
    <source>
        <dbReference type="SAM" id="Phobius"/>
    </source>
</evidence>
<evidence type="ECO:0000256" key="1">
    <source>
        <dbReference type="ARBA" id="ARBA00004651"/>
    </source>
</evidence>
<keyword evidence="10" id="KW-0807">Transducer</keyword>
<comment type="subcellular location">
    <subcellularLocation>
        <location evidence="1">Cell membrane</location>
        <topology evidence="1">Multi-pass membrane protein</topology>
    </subcellularLocation>
</comment>
<evidence type="ECO:0000256" key="5">
    <source>
        <dbReference type="ARBA" id="ARBA00023040"/>
    </source>
</evidence>
<dbReference type="Proteomes" id="UP000287033">
    <property type="component" value="Unassembled WGS sequence"/>
</dbReference>
<dbReference type="PRINTS" id="PR00237">
    <property type="entry name" value="GPCRRHODOPSN"/>
</dbReference>
<reference evidence="13 14" key="1">
    <citation type="journal article" date="2018" name="Nat. Ecol. Evol.">
        <title>Shark genomes provide insights into elasmobranch evolution and the origin of vertebrates.</title>
        <authorList>
            <person name="Hara Y"/>
            <person name="Yamaguchi K"/>
            <person name="Onimaru K"/>
            <person name="Kadota M"/>
            <person name="Koyanagi M"/>
            <person name="Keeley SD"/>
            <person name="Tatsumi K"/>
            <person name="Tanaka K"/>
            <person name="Motone F"/>
            <person name="Kageyama Y"/>
            <person name="Nozu R"/>
            <person name="Adachi N"/>
            <person name="Nishimura O"/>
            <person name="Nakagawa R"/>
            <person name="Tanegashima C"/>
            <person name="Kiyatake I"/>
            <person name="Matsumoto R"/>
            <person name="Murakumo K"/>
            <person name="Nishida K"/>
            <person name="Terakita A"/>
            <person name="Kuratani S"/>
            <person name="Sato K"/>
            <person name="Hyodo S Kuraku.S."/>
        </authorList>
    </citation>
    <scope>NUCLEOTIDE SEQUENCE [LARGE SCALE GENOMIC DNA]</scope>
</reference>
<evidence type="ECO:0000256" key="6">
    <source>
        <dbReference type="ARBA" id="ARBA00023136"/>
    </source>
</evidence>